<dbReference type="Proteomes" id="UP001431186">
    <property type="component" value="Chromosome"/>
</dbReference>
<dbReference type="EMBL" id="AP025285">
    <property type="protein sequence ID" value="BDC90546.1"/>
    <property type="molecule type" value="Genomic_DNA"/>
</dbReference>
<protein>
    <submittedName>
        <fullName evidence="1">Uncharacterized protein</fullName>
    </submittedName>
</protein>
<name>A0AAU9CEQ4_9ACTN</name>
<evidence type="ECO:0000313" key="1">
    <source>
        <dbReference type="EMBL" id="BDC90546.1"/>
    </source>
</evidence>
<organism evidence="1 2">
    <name type="scientific">Leptogranulimonas caecicola</name>
    <dbReference type="NCBI Taxonomy" id="2894156"/>
    <lineage>
        <taxon>Bacteria</taxon>
        <taxon>Bacillati</taxon>
        <taxon>Actinomycetota</taxon>
        <taxon>Coriobacteriia</taxon>
        <taxon>Coriobacteriales</taxon>
        <taxon>Kribbibacteriaceae</taxon>
        <taxon>Leptogranulimonas</taxon>
    </lineage>
</organism>
<evidence type="ECO:0000313" key="2">
    <source>
        <dbReference type="Proteomes" id="UP001431186"/>
    </source>
</evidence>
<sequence>MVLDESDSLEAPCRIALFGVATHMGPSCIWQLWACFLSYLPVFGHAGIVKDASQ</sequence>
<gene>
    <name evidence="1" type="ORF">ATTO_04180</name>
</gene>
<dbReference type="KEGG" id="lcal:ATTO_04180"/>
<proteinExistence type="predicted"/>
<accession>A0AAU9CEQ4</accession>
<dbReference type="AlphaFoldDB" id="A0AAU9CEQ4"/>
<reference evidence="1" key="1">
    <citation type="submission" date="2021-11" db="EMBL/GenBank/DDBJ databases">
        <title>Complete genome sequence of Atopobiaceae bacterium TOC12.</title>
        <authorList>
            <person name="Morinaga K."/>
            <person name="Kusada H."/>
            <person name="Tamaki H."/>
        </authorList>
    </citation>
    <scope>NUCLEOTIDE SEQUENCE</scope>
    <source>
        <strain evidence="1">TOC12</strain>
    </source>
</reference>
<keyword evidence="2" id="KW-1185">Reference proteome</keyword>